<proteinExistence type="predicted"/>
<dbReference type="AlphaFoldDB" id="A0AAX2CFS9"/>
<comment type="caution">
    <text evidence="1">The sequence shown here is derived from an EMBL/GenBank/DDBJ whole genome shotgun (WGS) entry which is preliminary data.</text>
</comment>
<gene>
    <name evidence="1" type="ORF">BCB44BAC_01576</name>
</gene>
<reference evidence="1 2" key="1">
    <citation type="submission" date="2016-08" db="EMBL/GenBank/DDBJ databases">
        <authorList>
            <person name="Loux V."/>
            <person name="Rue O."/>
        </authorList>
    </citation>
    <scope>NUCLEOTIDE SEQUENCE [LARGE SCALE GENOMIC DNA]</scope>
    <source>
        <strain evidence="1 2">AFSSA_08CEB44bac</strain>
    </source>
</reference>
<evidence type="ECO:0000313" key="1">
    <source>
        <dbReference type="EMBL" id="SCL89643.1"/>
    </source>
</evidence>
<name>A0AAX2CFS9_9BACI</name>
<sequence length="36" mass="4002">MTLLCSLAALVFYEGHFLEEKCTKVNGELGLEKGRT</sequence>
<accession>A0AAX2CFS9</accession>
<evidence type="ECO:0000313" key="2">
    <source>
        <dbReference type="Proteomes" id="UP000242164"/>
    </source>
</evidence>
<protein>
    <submittedName>
        <fullName evidence="1">Uncharacterized protein</fullName>
    </submittedName>
</protein>
<dbReference type="EMBL" id="FMIK01000021">
    <property type="protein sequence ID" value="SCL89643.1"/>
    <property type="molecule type" value="Genomic_DNA"/>
</dbReference>
<dbReference type="Proteomes" id="UP000242164">
    <property type="component" value="Unassembled WGS sequence"/>
</dbReference>
<organism evidence="1 2">
    <name type="scientific">Bacillus cytotoxicus</name>
    <dbReference type="NCBI Taxonomy" id="580165"/>
    <lineage>
        <taxon>Bacteria</taxon>
        <taxon>Bacillati</taxon>
        <taxon>Bacillota</taxon>
        <taxon>Bacilli</taxon>
        <taxon>Bacillales</taxon>
        <taxon>Bacillaceae</taxon>
        <taxon>Bacillus</taxon>
        <taxon>Bacillus cereus group</taxon>
    </lineage>
</organism>